<protein>
    <submittedName>
        <fullName evidence="1">Uncharacterized protein</fullName>
    </submittedName>
</protein>
<name>A0A6J4SMA0_9ACTN</name>
<evidence type="ECO:0000313" key="1">
    <source>
        <dbReference type="EMBL" id="CAA9500133.1"/>
    </source>
</evidence>
<gene>
    <name evidence="1" type="ORF">AVDCRST_MAG05-2389</name>
</gene>
<accession>A0A6J4SMA0</accession>
<reference evidence="1" key="1">
    <citation type="submission" date="2020-02" db="EMBL/GenBank/DDBJ databases">
        <authorList>
            <person name="Meier V. D."/>
        </authorList>
    </citation>
    <scope>NUCLEOTIDE SEQUENCE</scope>
    <source>
        <strain evidence="1">AVDCRST_MAG05</strain>
    </source>
</reference>
<dbReference type="EMBL" id="CADCVM010000257">
    <property type="protein sequence ID" value="CAA9500133.1"/>
    <property type="molecule type" value="Genomic_DNA"/>
</dbReference>
<proteinExistence type="predicted"/>
<sequence length="182" mass="19885">MYRTVALILALTVVFFVVRSGEEPMRALQTPEVRPAPEAFEAAGDPSAKGGIAVGQAPDEGNLKIGGFEKPARVPDYEVLEERIDERDGASAARLLIDTRSREEDDFVLIARDLKAHYSDLDAVSVEFTDTEVLSYNGDAITRDALAYYGGALIFNTYDGSAYLGYIYAPPNMEGYYVKAAD</sequence>
<organism evidence="1">
    <name type="scientific">uncultured Rubrobacteraceae bacterium</name>
    <dbReference type="NCBI Taxonomy" id="349277"/>
    <lineage>
        <taxon>Bacteria</taxon>
        <taxon>Bacillati</taxon>
        <taxon>Actinomycetota</taxon>
        <taxon>Rubrobacteria</taxon>
        <taxon>Rubrobacterales</taxon>
        <taxon>Rubrobacteraceae</taxon>
        <taxon>environmental samples</taxon>
    </lineage>
</organism>
<dbReference type="AlphaFoldDB" id="A0A6J4SMA0"/>